<dbReference type="Proteomes" id="UP000035680">
    <property type="component" value="Unassembled WGS sequence"/>
</dbReference>
<evidence type="ECO:0000256" key="1">
    <source>
        <dbReference type="SAM" id="MobiDB-lite"/>
    </source>
</evidence>
<organism evidence="2 3">
    <name type="scientific">Strongyloides venezuelensis</name>
    <name type="common">Threadworm</name>
    <dbReference type="NCBI Taxonomy" id="75913"/>
    <lineage>
        <taxon>Eukaryota</taxon>
        <taxon>Metazoa</taxon>
        <taxon>Ecdysozoa</taxon>
        <taxon>Nematoda</taxon>
        <taxon>Chromadorea</taxon>
        <taxon>Rhabditida</taxon>
        <taxon>Tylenchina</taxon>
        <taxon>Panagrolaimomorpha</taxon>
        <taxon>Strongyloidoidea</taxon>
        <taxon>Strongyloididae</taxon>
        <taxon>Strongyloides</taxon>
    </lineage>
</organism>
<proteinExistence type="predicted"/>
<evidence type="ECO:0000313" key="2">
    <source>
        <dbReference type="Proteomes" id="UP000035680"/>
    </source>
</evidence>
<dbReference type="AlphaFoldDB" id="A0A0K0FUF3"/>
<evidence type="ECO:0000313" key="3">
    <source>
        <dbReference type="WBParaSite" id="SVE_1596500.1"/>
    </source>
</evidence>
<feature type="compositionally biased region" description="Acidic residues" evidence="1">
    <location>
        <begin position="215"/>
        <end position="224"/>
    </location>
</feature>
<dbReference type="WBParaSite" id="SVE_1596500.1">
    <property type="protein sequence ID" value="SVE_1596500.1"/>
    <property type="gene ID" value="SVE_1596500"/>
</dbReference>
<accession>A0A0K0FUF3</accession>
<feature type="region of interest" description="Disordered" evidence="1">
    <location>
        <begin position="196"/>
        <end position="224"/>
    </location>
</feature>
<keyword evidence="2" id="KW-1185">Reference proteome</keyword>
<reference evidence="3" key="2">
    <citation type="submission" date="2015-08" db="UniProtKB">
        <authorList>
            <consortium name="WormBaseParasite"/>
        </authorList>
    </citation>
    <scope>IDENTIFICATION</scope>
</reference>
<sequence>MTAVANRGVTLNLDNIETERLVKIFIHHPKFNDFTPKEKSSYEVDGLSELSTRVEKLEDGLVNTCKITRSFIKHSQGNFKQIPKMVEDERRNREICFSLLNDRISNNERLFMDKFTELDDIIKTMSRNDVKSVEKPQTKSGDSCEVGNSVMENKEASNSATNMGGNFYTEESTIANLSLGSGSTKRVSDNSITWSDDNVVEENCDDNLNNSASDSVDDENDTLQ</sequence>
<protein>
    <submittedName>
        <fullName evidence="3">HSF_DOMAIN domain-containing protein</fullName>
    </submittedName>
</protein>
<name>A0A0K0FUF3_STRVS</name>
<reference evidence="2" key="1">
    <citation type="submission" date="2014-07" db="EMBL/GenBank/DDBJ databases">
        <authorList>
            <person name="Martin A.A"/>
            <person name="De Silva N."/>
        </authorList>
    </citation>
    <scope>NUCLEOTIDE SEQUENCE</scope>
</reference>